<keyword evidence="2" id="KW-0812">Transmembrane</keyword>
<dbReference type="AlphaFoldDB" id="A0A165E4Z6"/>
<dbReference type="InParanoid" id="A0A165E4Z6"/>
<keyword evidence="2" id="KW-0472">Membrane</keyword>
<gene>
    <name evidence="3" type="ORF">CALCODRAFT_485790</name>
</gene>
<feature type="region of interest" description="Disordered" evidence="1">
    <location>
        <begin position="38"/>
        <end position="76"/>
    </location>
</feature>
<evidence type="ECO:0000256" key="2">
    <source>
        <dbReference type="SAM" id="Phobius"/>
    </source>
</evidence>
<feature type="transmembrane region" description="Helical" evidence="2">
    <location>
        <begin position="210"/>
        <end position="229"/>
    </location>
</feature>
<feature type="region of interest" description="Disordered" evidence="1">
    <location>
        <begin position="1"/>
        <end position="22"/>
    </location>
</feature>
<organism evidence="3 4">
    <name type="scientific">Calocera cornea HHB12733</name>
    <dbReference type="NCBI Taxonomy" id="1353952"/>
    <lineage>
        <taxon>Eukaryota</taxon>
        <taxon>Fungi</taxon>
        <taxon>Dikarya</taxon>
        <taxon>Basidiomycota</taxon>
        <taxon>Agaricomycotina</taxon>
        <taxon>Dacrymycetes</taxon>
        <taxon>Dacrymycetales</taxon>
        <taxon>Dacrymycetaceae</taxon>
        <taxon>Calocera</taxon>
    </lineage>
</organism>
<name>A0A165E4Z6_9BASI</name>
<evidence type="ECO:0000313" key="4">
    <source>
        <dbReference type="Proteomes" id="UP000076842"/>
    </source>
</evidence>
<proteinExistence type="predicted"/>
<evidence type="ECO:0000256" key="1">
    <source>
        <dbReference type="SAM" id="MobiDB-lite"/>
    </source>
</evidence>
<protein>
    <submittedName>
        <fullName evidence="3">Uncharacterized protein</fullName>
    </submittedName>
</protein>
<keyword evidence="2" id="KW-1133">Transmembrane helix</keyword>
<dbReference type="Proteomes" id="UP000076842">
    <property type="component" value="Unassembled WGS sequence"/>
</dbReference>
<feature type="transmembrane region" description="Helical" evidence="2">
    <location>
        <begin position="244"/>
        <end position="264"/>
    </location>
</feature>
<reference evidence="3 4" key="1">
    <citation type="journal article" date="2016" name="Mol. Biol. Evol.">
        <title>Comparative Genomics of Early-Diverging Mushroom-Forming Fungi Provides Insights into the Origins of Lignocellulose Decay Capabilities.</title>
        <authorList>
            <person name="Nagy L.G."/>
            <person name="Riley R."/>
            <person name="Tritt A."/>
            <person name="Adam C."/>
            <person name="Daum C."/>
            <person name="Floudas D."/>
            <person name="Sun H."/>
            <person name="Yadav J.S."/>
            <person name="Pangilinan J."/>
            <person name="Larsson K.H."/>
            <person name="Matsuura K."/>
            <person name="Barry K."/>
            <person name="Labutti K."/>
            <person name="Kuo R."/>
            <person name="Ohm R.A."/>
            <person name="Bhattacharya S.S."/>
            <person name="Shirouzu T."/>
            <person name="Yoshinaga Y."/>
            <person name="Martin F.M."/>
            <person name="Grigoriev I.V."/>
            <person name="Hibbett D.S."/>
        </authorList>
    </citation>
    <scope>NUCLEOTIDE SEQUENCE [LARGE SCALE GENOMIC DNA]</scope>
    <source>
        <strain evidence="3 4">HHB12733</strain>
    </source>
</reference>
<dbReference type="EMBL" id="KV424021">
    <property type="protein sequence ID" value="KZT54106.1"/>
    <property type="molecule type" value="Genomic_DNA"/>
</dbReference>
<accession>A0A165E4Z6</accession>
<feature type="compositionally biased region" description="Low complexity" evidence="1">
    <location>
        <begin position="8"/>
        <end position="21"/>
    </location>
</feature>
<sequence>MDTESDADGASLLDGDANLDGPDQALISADKALVRTLKSPVDDGKKSISRSSSGSFKTVELDAKGTPLSDQPGISHTASSISHIRARPVVNTVHATAVELKLRPVMATAREEGVLNVLRATGTHFTAAGRAAMGDELGAMEEGRIAEDKNEGDLTDAEKKLGVRSAYGYASFKSFGGEIAAAFGTVRGFTAEEKEERAEKWKTMSGWERSLLAIQIFFGWILCVIAWLFEPVGPWVKANPRKALGILIVWIIALDRGVSVWTMVTTTLDSYKAKKA</sequence>
<keyword evidence="4" id="KW-1185">Reference proteome</keyword>
<dbReference type="OrthoDB" id="3422583at2759"/>
<evidence type="ECO:0000313" key="3">
    <source>
        <dbReference type="EMBL" id="KZT54106.1"/>
    </source>
</evidence>